<gene>
    <name evidence="2" type="ORF">Bcp1_095</name>
</gene>
<protein>
    <recommendedName>
        <fullName evidence="1">DUF4376 domain-containing protein</fullName>
    </recommendedName>
</protein>
<organism evidence="2 3">
    <name type="scientific">Bacillus phage Bcp1</name>
    <dbReference type="NCBI Taxonomy" id="584892"/>
    <lineage>
        <taxon>Viruses</taxon>
        <taxon>Duplodnaviria</taxon>
        <taxon>Heunggongvirae</taxon>
        <taxon>Uroviricota</taxon>
        <taxon>Caudoviricetes</taxon>
        <taxon>Herelleviridae</taxon>
        <taxon>Bastillevirinae</taxon>
        <taxon>Caeruleovirus</taxon>
        <taxon>Caeruleovirus Bcp1</taxon>
    </lineage>
</organism>
<evidence type="ECO:0000313" key="2">
    <source>
        <dbReference type="EMBL" id="AHN66570.1"/>
    </source>
</evidence>
<dbReference type="InterPro" id="IPR025484">
    <property type="entry name" value="DUF4376"/>
</dbReference>
<name>X2JL67_9CAUD</name>
<dbReference type="RefSeq" id="YP_009031376.1">
    <property type="nucleotide sequence ID" value="NC_024137.1"/>
</dbReference>
<proteinExistence type="predicted"/>
<evidence type="ECO:0000313" key="3">
    <source>
        <dbReference type="Proteomes" id="UP000019744"/>
    </source>
</evidence>
<reference evidence="2 3" key="1">
    <citation type="journal article" date="2014" name="Genome Announc.">
        <title>Complete Genome Sequence of Bacillus cereus Sensu Lato Bacteriophage Bcp1.</title>
        <authorList>
            <person name="Schuch R."/>
            <person name="Pelzek A.J."/>
            <person name="Fazzini M.M."/>
            <person name="Nelson D.C."/>
            <person name="Fischetti V.A."/>
        </authorList>
    </citation>
    <scope>NUCLEOTIDE SEQUENCE [LARGE SCALE GENOMIC DNA]</scope>
</reference>
<dbReference type="KEGG" id="vg:19487301"/>
<dbReference type="EMBL" id="KJ451625">
    <property type="protein sequence ID" value="AHN66570.1"/>
    <property type="molecule type" value="Genomic_DNA"/>
</dbReference>
<dbReference type="Proteomes" id="UP000019744">
    <property type="component" value="Segment"/>
</dbReference>
<dbReference type="GeneID" id="19487301"/>
<dbReference type="Pfam" id="PF14301">
    <property type="entry name" value="DUF4376"/>
    <property type="match status" value="1"/>
</dbReference>
<dbReference type="OrthoDB" id="17977at10239"/>
<keyword evidence="3" id="KW-1185">Reference proteome</keyword>
<feature type="domain" description="DUF4376" evidence="1">
    <location>
        <begin position="56"/>
        <end position="161"/>
    </location>
</feature>
<sequence length="173" mass="20116">MAYKFTKKNLLCKDLTRCNQTTKMQPNNQDALVSAIARKQGITLWQVKPEDILKYHKELKTAMMDEFADVYIKLGFKSVNGHRYRLNENDQINFLGKKDWLRDHPEATEVPWKTEDVGYIVHTREDWLVVQAEAYTHKETQLFKYNEKVTAIAAATTHEELVAVSWTGEAPNK</sequence>
<accession>X2JL67</accession>
<evidence type="ECO:0000259" key="1">
    <source>
        <dbReference type="Pfam" id="PF14301"/>
    </source>
</evidence>